<dbReference type="EMBL" id="JARK01000499">
    <property type="protein sequence ID" value="EYC36411.1"/>
    <property type="molecule type" value="Genomic_DNA"/>
</dbReference>
<keyword evidence="3" id="KW-1185">Reference proteome</keyword>
<protein>
    <recommendedName>
        <fullName evidence="1">EGF-like domain-containing protein</fullName>
    </recommendedName>
</protein>
<gene>
    <name evidence="2" type="primary">Acey_s0899.g2941</name>
    <name evidence="2" type="ORF">Y032_0899g2941</name>
</gene>
<comment type="caution">
    <text evidence="2">The sequence shown here is derived from an EMBL/GenBank/DDBJ whole genome shotgun (WGS) entry which is preliminary data.</text>
</comment>
<dbReference type="OrthoDB" id="5779730at2759"/>
<dbReference type="PANTHER" id="PTHR47324">
    <property type="entry name" value="PROTEIN IRG-7-RELATED"/>
    <property type="match status" value="1"/>
</dbReference>
<dbReference type="PROSITE" id="PS00022">
    <property type="entry name" value="EGF_1"/>
    <property type="match status" value="1"/>
</dbReference>
<evidence type="ECO:0000259" key="1">
    <source>
        <dbReference type="PROSITE" id="PS00022"/>
    </source>
</evidence>
<evidence type="ECO:0000313" key="3">
    <source>
        <dbReference type="Proteomes" id="UP000024635"/>
    </source>
</evidence>
<name>A0A016W9W8_9BILA</name>
<dbReference type="AlphaFoldDB" id="A0A016W9W8"/>
<dbReference type="InterPro" id="IPR000742">
    <property type="entry name" value="EGF"/>
</dbReference>
<dbReference type="InterPro" id="IPR053295">
    <property type="entry name" value="Innate_immunity_reg"/>
</dbReference>
<accession>A0A016W9W8</accession>
<proteinExistence type="predicted"/>
<evidence type="ECO:0000313" key="2">
    <source>
        <dbReference type="EMBL" id="EYC36411.1"/>
    </source>
</evidence>
<reference evidence="3" key="1">
    <citation type="journal article" date="2015" name="Nat. Genet.">
        <title>The genome and transcriptome of the zoonotic hookworm Ancylostoma ceylanicum identify infection-specific gene families.</title>
        <authorList>
            <person name="Schwarz E.M."/>
            <person name="Hu Y."/>
            <person name="Antoshechkin I."/>
            <person name="Miller M.M."/>
            <person name="Sternberg P.W."/>
            <person name="Aroian R.V."/>
        </authorList>
    </citation>
    <scope>NUCLEOTIDE SEQUENCE</scope>
    <source>
        <strain evidence="3">HY135</strain>
    </source>
</reference>
<feature type="domain" description="EGF-like" evidence="1">
    <location>
        <begin position="159"/>
        <end position="170"/>
    </location>
</feature>
<dbReference type="PANTHER" id="PTHR47324:SF3">
    <property type="entry name" value="EGF-LIKE DOMAIN-CONTAINING PROTEIN"/>
    <property type="match status" value="1"/>
</dbReference>
<dbReference type="Proteomes" id="UP000024635">
    <property type="component" value="Unassembled WGS sequence"/>
</dbReference>
<dbReference type="STRING" id="53326.A0A016W9W8"/>
<sequence>MLRDNVELIVCHSLGEASCVWVSCAADYYEIEGHFSSVHYALVTSGPGNLHSNKQAVDLLSQKLSASLQADLSNFYVNNFEIHGIEAGVPTVVFHGFLTTTSSLPRQQIIDQITESGDVKLYYLAQIGSLPPLPPLNDDDTPTNFTCFNGGILLPNNTCVCPAFVSGKQCETISCLHSGILDKNRCTCPPGAYALNCEPRGCLPGVQANLDTSRQSFILVVNLRSTMAYDLHLLIGQVPTWISDINSAAPNLLDNFIVTTYLQYKNTYYMKSEIFSTSAQLLEYLNGLVISAGDADQPTIAAINSAQS</sequence>
<organism evidence="2 3">
    <name type="scientific">Ancylostoma ceylanicum</name>
    <dbReference type="NCBI Taxonomy" id="53326"/>
    <lineage>
        <taxon>Eukaryota</taxon>
        <taxon>Metazoa</taxon>
        <taxon>Ecdysozoa</taxon>
        <taxon>Nematoda</taxon>
        <taxon>Chromadorea</taxon>
        <taxon>Rhabditida</taxon>
        <taxon>Rhabditina</taxon>
        <taxon>Rhabditomorpha</taxon>
        <taxon>Strongyloidea</taxon>
        <taxon>Ancylostomatidae</taxon>
        <taxon>Ancylostomatinae</taxon>
        <taxon>Ancylostoma</taxon>
    </lineage>
</organism>